<feature type="compositionally biased region" description="Polar residues" evidence="5">
    <location>
        <begin position="32"/>
        <end position="43"/>
    </location>
</feature>
<dbReference type="AlphaFoldDB" id="A0A261W9P6"/>
<dbReference type="PANTHER" id="PTHR43768">
    <property type="entry name" value="TREHALOSE 6-PHOSPHATE PHOSPHATASE"/>
    <property type="match status" value="1"/>
</dbReference>
<evidence type="ECO:0000256" key="2">
    <source>
        <dbReference type="ARBA" id="ARBA00008770"/>
    </source>
</evidence>
<comment type="function">
    <text evidence="4">Removes the phosphate from trehalose 6-phosphate to produce free trehalose.</text>
</comment>
<dbReference type="Gene3D" id="3.30.70.1020">
    <property type="entry name" value="Trehalose-6-phosphate phosphatase related protein, domain 2"/>
    <property type="match status" value="1"/>
</dbReference>
<proteinExistence type="inferred from homology"/>
<reference evidence="7" key="1">
    <citation type="submission" date="2017-05" db="EMBL/GenBank/DDBJ databases">
        <title>Complete and WGS of Bordetella genogroups.</title>
        <authorList>
            <person name="Spilker T."/>
            <person name="Lipuma J."/>
        </authorList>
    </citation>
    <scope>NUCLEOTIDE SEQUENCE [LARGE SCALE GENOMIC DNA]</scope>
    <source>
        <strain evidence="7">AU8256</strain>
    </source>
</reference>
<dbReference type="Pfam" id="PF02358">
    <property type="entry name" value="Trehalose_PPase"/>
    <property type="match status" value="1"/>
</dbReference>
<keyword evidence="3 4" id="KW-0378">Hydrolase</keyword>
<keyword evidence="7" id="KW-1185">Reference proteome</keyword>
<dbReference type="SUPFAM" id="SSF56784">
    <property type="entry name" value="HAD-like"/>
    <property type="match status" value="1"/>
</dbReference>
<dbReference type="NCBIfam" id="TIGR01484">
    <property type="entry name" value="HAD-SF-IIB"/>
    <property type="match status" value="1"/>
</dbReference>
<dbReference type="GO" id="GO:0004805">
    <property type="term" value="F:trehalose-phosphatase activity"/>
    <property type="evidence" value="ECO:0007669"/>
    <property type="project" value="UniProtKB-EC"/>
</dbReference>
<evidence type="ECO:0000256" key="4">
    <source>
        <dbReference type="RuleBase" id="RU361117"/>
    </source>
</evidence>
<protein>
    <recommendedName>
        <fullName evidence="4">Trehalose 6-phosphate phosphatase</fullName>
        <ecNumber evidence="4">3.1.3.12</ecNumber>
    </recommendedName>
</protein>
<feature type="region of interest" description="Disordered" evidence="5">
    <location>
        <begin position="23"/>
        <end position="57"/>
    </location>
</feature>
<accession>A0A261W9P6</accession>
<dbReference type="InterPro" id="IPR023214">
    <property type="entry name" value="HAD_sf"/>
</dbReference>
<dbReference type="EMBL" id="NEVT01000002">
    <property type="protein sequence ID" value="OZI82513.1"/>
    <property type="molecule type" value="Genomic_DNA"/>
</dbReference>
<evidence type="ECO:0000313" key="6">
    <source>
        <dbReference type="EMBL" id="OZI82513.1"/>
    </source>
</evidence>
<dbReference type="GO" id="GO:0005992">
    <property type="term" value="P:trehalose biosynthetic process"/>
    <property type="evidence" value="ECO:0007669"/>
    <property type="project" value="UniProtKB-UniPathway"/>
</dbReference>
<evidence type="ECO:0000313" key="7">
    <source>
        <dbReference type="Proteomes" id="UP000215633"/>
    </source>
</evidence>
<dbReference type="NCBIfam" id="TIGR00685">
    <property type="entry name" value="T6PP"/>
    <property type="match status" value="1"/>
</dbReference>
<evidence type="ECO:0000256" key="3">
    <source>
        <dbReference type="ARBA" id="ARBA00022801"/>
    </source>
</evidence>
<dbReference type="Proteomes" id="UP000215633">
    <property type="component" value="Unassembled WGS sequence"/>
</dbReference>
<keyword evidence="4" id="KW-0479">Metal-binding</keyword>
<dbReference type="InterPro" id="IPR044651">
    <property type="entry name" value="OTSB-like"/>
</dbReference>
<dbReference type="UniPathway" id="UPA00299"/>
<organism evidence="6 7">
    <name type="scientific">Bordetella genomosp. 2</name>
    <dbReference type="NCBI Taxonomy" id="1983456"/>
    <lineage>
        <taxon>Bacteria</taxon>
        <taxon>Pseudomonadati</taxon>
        <taxon>Pseudomonadota</taxon>
        <taxon>Betaproteobacteria</taxon>
        <taxon>Burkholderiales</taxon>
        <taxon>Alcaligenaceae</taxon>
        <taxon>Bordetella</taxon>
    </lineage>
</organism>
<dbReference type="InterPro" id="IPR003337">
    <property type="entry name" value="Trehalose_PPase"/>
</dbReference>
<comment type="pathway">
    <text evidence="1 4">Glycan biosynthesis; trehalose biosynthesis.</text>
</comment>
<comment type="catalytic activity">
    <reaction evidence="4">
        <text>alpha,alpha-trehalose 6-phosphate + H2O = alpha,alpha-trehalose + phosphate</text>
        <dbReference type="Rhea" id="RHEA:23420"/>
        <dbReference type="ChEBI" id="CHEBI:15377"/>
        <dbReference type="ChEBI" id="CHEBI:16551"/>
        <dbReference type="ChEBI" id="CHEBI:43474"/>
        <dbReference type="ChEBI" id="CHEBI:58429"/>
        <dbReference type="EC" id="3.1.3.12"/>
    </reaction>
</comment>
<feature type="region of interest" description="Disordered" evidence="5">
    <location>
        <begin position="289"/>
        <end position="309"/>
    </location>
</feature>
<sequence length="309" mass="32894">MPLHEAENLTYFEILNTMRRPGGLSARPRDMSMQSVTDPSSASGAMPSDGAQVPPVPQPGRVALFLDLDGTLAEIRPDPGLVAIPHATLDILARLDQALDGALAILSGRPGVDLDRLLQPLALPYAAGHGAEWRGRDGRVTQAPPPPGLPAVQAALQAQVEHWPGVWIEAKGHGVAVHFRGAPEYGGRVEAAVREVAGRHPLDFDVQPGKMVFELRPRGVDKGQALRRFMQRAPYAGRTPVAVGDDLTDEAAFIAARQAGGFGIKIGAGPSAAPWRLDDPRALARWLERLGTPAPESGPAISKEQPWAD</sequence>
<comment type="similarity">
    <text evidence="2 4">Belongs to the trehalose phosphatase family.</text>
</comment>
<name>A0A261W9P6_9BORD</name>
<comment type="caution">
    <text evidence="6">The sequence shown here is derived from an EMBL/GenBank/DDBJ whole genome shotgun (WGS) entry which is preliminary data.</text>
</comment>
<dbReference type="CDD" id="cd01627">
    <property type="entry name" value="HAD_TPP"/>
    <property type="match status" value="1"/>
</dbReference>
<dbReference type="InterPro" id="IPR006379">
    <property type="entry name" value="HAD-SF_hydro_IIB"/>
</dbReference>
<evidence type="ECO:0000256" key="1">
    <source>
        <dbReference type="ARBA" id="ARBA00005199"/>
    </source>
</evidence>
<dbReference type="EC" id="3.1.3.12" evidence="4"/>
<dbReference type="GO" id="GO:0046872">
    <property type="term" value="F:metal ion binding"/>
    <property type="evidence" value="ECO:0007669"/>
    <property type="project" value="UniProtKB-KW"/>
</dbReference>
<gene>
    <name evidence="6" type="ORF">CAL24_01135</name>
</gene>
<dbReference type="InterPro" id="IPR036412">
    <property type="entry name" value="HAD-like_sf"/>
</dbReference>
<dbReference type="Gene3D" id="3.40.50.1000">
    <property type="entry name" value="HAD superfamily/HAD-like"/>
    <property type="match status" value="1"/>
</dbReference>
<comment type="cofactor">
    <cofactor evidence="4">
        <name>Mg(2+)</name>
        <dbReference type="ChEBI" id="CHEBI:18420"/>
    </cofactor>
</comment>
<dbReference type="PANTHER" id="PTHR43768:SF3">
    <property type="entry name" value="TREHALOSE 6-PHOSPHATE PHOSPHATASE"/>
    <property type="match status" value="1"/>
</dbReference>
<keyword evidence="4" id="KW-0460">Magnesium</keyword>
<evidence type="ECO:0000256" key="5">
    <source>
        <dbReference type="SAM" id="MobiDB-lite"/>
    </source>
</evidence>